<sequence length="100" mass="10549">MTLALVATDAEHDELLDRVVTVLCPDAEHDGPCPVPWATTSVAGDSLPPPERVALVEAIEETNWTAHGDPERLDPPLRTRLLGAATDTAAADADDDVRAG</sequence>
<gene>
    <name evidence="1" type="ORF">D7223_06055</name>
</gene>
<name>A0A3A9ZL46_9ACTN</name>
<accession>A0A3A9ZL46</accession>
<keyword evidence="2" id="KW-1185">Reference proteome</keyword>
<protein>
    <submittedName>
        <fullName evidence="1">Uncharacterized protein</fullName>
    </submittedName>
</protein>
<dbReference type="EMBL" id="RBAK01000002">
    <property type="protein sequence ID" value="RKN49080.1"/>
    <property type="molecule type" value="Genomic_DNA"/>
</dbReference>
<reference evidence="1 2" key="1">
    <citation type="journal article" date="2004" name="Syst. Appl. Microbiol.">
        <title>Cryptoendolithic actinomycetes from antarctic sandstone rock samples: Micromonospora endolithica sp. nov. and two isolates related to Micromonospora coerulea Jensen 1932.</title>
        <authorList>
            <person name="Hirsch P."/>
            <person name="Mevs U."/>
            <person name="Kroppenstedt R.M."/>
            <person name="Schumann P."/>
            <person name="Stackebrandt E."/>
        </authorList>
    </citation>
    <scope>NUCLEOTIDE SEQUENCE [LARGE SCALE GENOMIC DNA]</scope>
    <source>
        <strain evidence="1 2">JCM 12677</strain>
    </source>
</reference>
<evidence type="ECO:0000313" key="1">
    <source>
        <dbReference type="EMBL" id="RKN49080.1"/>
    </source>
</evidence>
<evidence type="ECO:0000313" key="2">
    <source>
        <dbReference type="Proteomes" id="UP000281726"/>
    </source>
</evidence>
<organism evidence="1 2">
    <name type="scientific">Micromonospora endolithica</name>
    <dbReference type="NCBI Taxonomy" id="230091"/>
    <lineage>
        <taxon>Bacteria</taxon>
        <taxon>Bacillati</taxon>
        <taxon>Actinomycetota</taxon>
        <taxon>Actinomycetes</taxon>
        <taxon>Micromonosporales</taxon>
        <taxon>Micromonosporaceae</taxon>
        <taxon>Micromonospora</taxon>
    </lineage>
</organism>
<comment type="caution">
    <text evidence="1">The sequence shown here is derived from an EMBL/GenBank/DDBJ whole genome shotgun (WGS) entry which is preliminary data.</text>
</comment>
<dbReference type="AlphaFoldDB" id="A0A3A9ZL46"/>
<proteinExistence type="predicted"/>
<dbReference type="Proteomes" id="UP000281726">
    <property type="component" value="Unassembled WGS sequence"/>
</dbReference>